<dbReference type="RefSeq" id="WP_089533812.1">
    <property type="nucleotide sequence ID" value="NZ_CP022437.1"/>
</dbReference>
<dbReference type="GO" id="GO:0046983">
    <property type="term" value="F:protein dimerization activity"/>
    <property type="evidence" value="ECO:0007669"/>
    <property type="project" value="InterPro"/>
</dbReference>
<evidence type="ECO:0000313" key="6">
    <source>
        <dbReference type="EMBL" id="ASN06816.1"/>
    </source>
</evidence>
<dbReference type="Gene3D" id="3.30.1050.10">
    <property type="entry name" value="SCP2 sterol-binding domain"/>
    <property type="match status" value="1"/>
</dbReference>
<dbReference type="KEGG" id="vne:CFK40_18215"/>
<keyword evidence="3" id="KW-0862">Zinc</keyword>
<dbReference type="InterPro" id="IPR029229">
    <property type="entry name" value="Alkyl_sulf_C"/>
</dbReference>
<dbReference type="InterPro" id="IPR052195">
    <property type="entry name" value="Bact_Alkyl/Aryl-Sulfatase"/>
</dbReference>
<dbReference type="InterPro" id="IPR038536">
    <property type="entry name" value="Alkyl/aryl-sulf_dimr_sf"/>
</dbReference>
<dbReference type="Pfam" id="PF14864">
    <property type="entry name" value="Alkyl_sulf_C"/>
    <property type="match status" value="1"/>
</dbReference>
<feature type="domain" description="Metallo-beta-lactamase" evidence="5">
    <location>
        <begin position="107"/>
        <end position="328"/>
    </location>
</feature>
<keyword evidence="7" id="KW-1185">Reference proteome</keyword>
<evidence type="ECO:0000256" key="2">
    <source>
        <dbReference type="ARBA" id="ARBA00022801"/>
    </source>
</evidence>
<protein>
    <recommendedName>
        <fullName evidence="5">Metallo-beta-lactamase domain-containing protein</fullName>
    </recommendedName>
</protein>
<dbReference type="SMART" id="SM00849">
    <property type="entry name" value="Lactamase_B"/>
    <property type="match status" value="1"/>
</dbReference>
<comment type="similarity">
    <text evidence="4">Belongs to the metallo-beta-lactamase superfamily. Type III sulfatase family.</text>
</comment>
<dbReference type="Pfam" id="PF00753">
    <property type="entry name" value="Lactamase_B"/>
    <property type="match status" value="1"/>
</dbReference>
<dbReference type="GO" id="GO:0018741">
    <property type="term" value="F:linear primary-alkylsulfatase activity"/>
    <property type="evidence" value="ECO:0007669"/>
    <property type="project" value="InterPro"/>
</dbReference>
<keyword evidence="2" id="KW-0378">Hydrolase</keyword>
<dbReference type="FunFam" id="1.25.40.880:FF:000001">
    <property type="entry name" value="SDS hydrolase SdsA1"/>
    <property type="match status" value="1"/>
</dbReference>
<keyword evidence="1" id="KW-0479">Metal-binding</keyword>
<dbReference type="CDD" id="cd07710">
    <property type="entry name" value="arylsulfatase_Sdsa1-like_MBL-fold"/>
    <property type="match status" value="1"/>
</dbReference>
<dbReference type="PANTHER" id="PTHR43223">
    <property type="entry name" value="ALKYL/ARYL-SULFATASE"/>
    <property type="match status" value="1"/>
</dbReference>
<evidence type="ECO:0000256" key="4">
    <source>
        <dbReference type="ARBA" id="ARBA00033751"/>
    </source>
</evidence>
<dbReference type="InterPro" id="IPR036527">
    <property type="entry name" value="SCP2_sterol-bd_dom_sf"/>
</dbReference>
<evidence type="ECO:0000259" key="5">
    <source>
        <dbReference type="SMART" id="SM00849"/>
    </source>
</evidence>
<dbReference type="Proteomes" id="UP000204391">
    <property type="component" value="Chromosome"/>
</dbReference>
<dbReference type="InterPro" id="IPR029228">
    <property type="entry name" value="Alkyl_sulf_dimr"/>
</dbReference>
<reference evidence="6 7" key="1">
    <citation type="journal article" date="2003" name="Int. J. Syst. Evol. Microbiol.">
        <title>Virgibacillus carmonensis sp. nov., Virgibacillus necropolis sp. nov. and Virgibacillus picturae sp. nov., three novel species isolated from deteriorated mural paintings, transfer of the species of the genus salibacillus to Virgibacillus, as Virgibacillus marismortui comb. nov. and Virgibacillus salexigens comb. nov., and emended description of the genus Virgibacillus.</title>
        <authorList>
            <person name="Heyrman J."/>
            <person name="Logan N.A."/>
            <person name="Busse H.J."/>
            <person name="Balcaen A."/>
            <person name="Lebbe L."/>
            <person name="Rodriguez-Diaz M."/>
            <person name="Swings J."/>
            <person name="De Vos P."/>
        </authorList>
    </citation>
    <scope>NUCLEOTIDE SEQUENCE [LARGE SCALE GENOMIC DNA]</scope>
    <source>
        <strain evidence="6 7">LMG 19488</strain>
    </source>
</reference>
<dbReference type="SUPFAM" id="SSF56281">
    <property type="entry name" value="Metallo-hydrolase/oxidoreductase"/>
    <property type="match status" value="1"/>
</dbReference>
<dbReference type="PANTHER" id="PTHR43223:SF1">
    <property type="entry name" value="ALKYL_ARYL-SULFATASE BDS1"/>
    <property type="match status" value="1"/>
</dbReference>
<dbReference type="SUPFAM" id="SSF55718">
    <property type="entry name" value="SCP-like"/>
    <property type="match status" value="1"/>
</dbReference>
<organism evidence="6 7">
    <name type="scientific">Virgibacillus necropolis</name>
    <dbReference type="NCBI Taxonomy" id="163877"/>
    <lineage>
        <taxon>Bacteria</taxon>
        <taxon>Bacillati</taxon>
        <taxon>Bacillota</taxon>
        <taxon>Bacilli</taxon>
        <taxon>Bacillales</taxon>
        <taxon>Bacillaceae</taxon>
        <taxon>Virgibacillus</taxon>
    </lineage>
</organism>
<dbReference type="EMBL" id="CP022437">
    <property type="protein sequence ID" value="ASN06816.1"/>
    <property type="molecule type" value="Genomic_DNA"/>
</dbReference>
<evidence type="ECO:0000256" key="1">
    <source>
        <dbReference type="ARBA" id="ARBA00022723"/>
    </source>
</evidence>
<dbReference type="InterPro" id="IPR036866">
    <property type="entry name" value="RibonucZ/Hydroxyglut_hydro"/>
</dbReference>
<dbReference type="GO" id="GO:0046872">
    <property type="term" value="F:metal ion binding"/>
    <property type="evidence" value="ECO:0007669"/>
    <property type="project" value="UniProtKB-KW"/>
</dbReference>
<dbReference type="OrthoDB" id="9815874at2"/>
<evidence type="ECO:0000256" key="3">
    <source>
        <dbReference type="ARBA" id="ARBA00022833"/>
    </source>
</evidence>
<dbReference type="GO" id="GO:0018909">
    <property type="term" value="P:dodecyl sulfate metabolic process"/>
    <property type="evidence" value="ECO:0007669"/>
    <property type="project" value="InterPro"/>
</dbReference>
<gene>
    <name evidence="6" type="ORF">CFK40_18215</name>
</gene>
<proteinExistence type="inferred from homology"/>
<sequence length="634" mass="71813">MKNTKLPQSLPATDFTKKANEEFYEYLNFDDRQDYEDAYKNHISPLHFKKLKNDSGKVVWDTEKVEFLKESSSETVNPSLWRNSQLQSISGLFKVVDGVYQVRGVSLSTTVLIETENGVIVCDTLKSVESAKAAMDLYYKHRPKKPVTAIILSQSHSDHFGGIQGILEYAEHKDIPIIAPQYLAEEAISEYVMLGSVMKRRGQYQFGSLLPAGPKGVVSQGIGPVGTDGMNSFEVPNIEIENKVQILEVDGLTFQFLLTPNTEAPAEMHFFIEEYKVIFASENVNKTMHQIYTVRGAKTRDTLKWVDAIDKTIDLFGQYEVDALLMAHAWPVWGKDQIIKHLKLQRDLYKYMHDQTVRLANHGYTMDEIAETIQLPDTLNQYWGNRGYYGTLKHNVKGIYNFYLGYYSGHPSDLDPLPQIEAGKKYVEFMGGAANVIQKAKVDYENGEYRWVAQVMKNVVMADPDNIEAKNLLADTFEQLGYQSESANWRNIYLVGALELRSGVNKDRLPYDSSMLFNNIPVEEFLTLLAVKLNGLKADGHKMVIQIEVSDTDEDFTLNLENSVLSYKVGKLTNNPDISLTVEKSTLYEIGEGRLSSEQAVSEERLVISGDQNKFDEFLSLLDQFDPLVNIVTP</sequence>
<accession>A0A221MGP0</accession>
<name>A0A221MGP0_9BACI</name>
<dbReference type="Gene3D" id="1.25.40.880">
    <property type="entry name" value="Alkyl sulfatase, dimerisation domain"/>
    <property type="match status" value="1"/>
</dbReference>
<dbReference type="InterPro" id="IPR001279">
    <property type="entry name" value="Metallo-B-lactamas"/>
</dbReference>
<dbReference type="Gene3D" id="3.60.15.30">
    <property type="entry name" value="Metallo-beta-lactamase domain"/>
    <property type="match status" value="1"/>
</dbReference>
<evidence type="ECO:0000313" key="7">
    <source>
        <dbReference type="Proteomes" id="UP000204391"/>
    </source>
</evidence>
<dbReference type="InterPro" id="IPR044097">
    <property type="entry name" value="Bds1/SdsA1_MBL-fold"/>
</dbReference>
<dbReference type="AlphaFoldDB" id="A0A221MGP0"/>
<dbReference type="Pfam" id="PF14863">
    <property type="entry name" value="Alkyl_sulf_dimr"/>
    <property type="match status" value="1"/>
</dbReference>